<name>A0A4Q7NFJ8_9BURK</name>
<keyword evidence="3 4" id="KW-0546">Nucleotide metabolism</keyword>
<organism evidence="5 6">
    <name type="scientific">Pigmentiphaga kullae</name>
    <dbReference type="NCBI Taxonomy" id="151784"/>
    <lineage>
        <taxon>Bacteria</taxon>
        <taxon>Pseudomonadati</taxon>
        <taxon>Pseudomonadota</taxon>
        <taxon>Betaproteobacteria</taxon>
        <taxon>Burkholderiales</taxon>
        <taxon>Alcaligenaceae</taxon>
        <taxon>Pigmentiphaga</taxon>
    </lineage>
</organism>
<comment type="caution">
    <text evidence="5">The sequence shown here is derived from an EMBL/GenBank/DDBJ whole genome shotgun (WGS) entry which is preliminary data.</text>
</comment>
<dbReference type="InterPro" id="IPR003697">
    <property type="entry name" value="Maf-like"/>
</dbReference>
<comment type="cofactor">
    <cofactor evidence="1 4">
        <name>a divalent metal cation</name>
        <dbReference type="ChEBI" id="CHEBI:60240"/>
    </cofactor>
</comment>
<dbReference type="RefSeq" id="WP_130359841.1">
    <property type="nucleotide sequence ID" value="NZ_SGXC01000002.1"/>
</dbReference>
<evidence type="ECO:0000256" key="4">
    <source>
        <dbReference type="HAMAP-Rule" id="MF_00528"/>
    </source>
</evidence>
<feature type="site" description="Important for substrate specificity" evidence="4">
    <location>
        <position position="161"/>
    </location>
</feature>
<accession>A0A4Q7NFJ8</accession>
<comment type="caution">
    <text evidence="4">Lacks conserved residue(s) required for the propagation of feature annotation.</text>
</comment>
<keyword evidence="6" id="KW-1185">Reference proteome</keyword>
<evidence type="ECO:0000256" key="2">
    <source>
        <dbReference type="ARBA" id="ARBA00022801"/>
    </source>
</evidence>
<keyword evidence="2 4" id="KW-0378">Hydrolase</keyword>
<comment type="catalytic activity">
    <reaction evidence="4">
        <text>UTP + H2O = UMP + diphosphate + H(+)</text>
        <dbReference type="Rhea" id="RHEA:29395"/>
        <dbReference type="ChEBI" id="CHEBI:15377"/>
        <dbReference type="ChEBI" id="CHEBI:15378"/>
        <dbReference type="ChEBI" id="CHEBI:33019"/>
        <dbReference type="ChEBI" id="CHEBI:46398"/>
        <dbReference type="ChEBI" id="CHEBI:57865"/>
        <dbReference type="EC" id="3.6.1.9"/>
    </reaction>
</comment>
<dbReference type="Gene3D" id="3.90.950.10">
    <property type="match status" value="1"/>
</dbReference>
<comment type="function">
    <text evidence="4">Nucleoside triphosphate pyrophosphatase that hydrolyzes dTTP and UTP. May have a dual role in cell division arrest and in preventing the incorporation of modified nucleotides into cellular nucleic acids.</text>
</comment>
<dbReference type="GO" id="GO:0005737">
    <property type="term" value="C:cytoplasm"/>
    <property type="evidence" value="ECO:0007669"/>
    <property type="project" value="UniProtKB-SubCell"/>
</dbReference>
<feature type="active site" description="Proton acceptor" evidence="4">
    <location>
        <position position="78"/>
    </location>
</feature>
<gene>
    <name evidence="5" type="ORF">EV675_4433</name>
</gene>
<dbReference type="GO" id="GO:0036221">
    <property type="term" value="F:UTP diphosphatase activity"/>
    <property type="evidence" value="ECO:0007669"/>
    <property type="project" value="RHEA"/>
</dbReference>
<protein>
    <recommendedName>
        <fullName evidence="4">dTTP/UTP pyrophosphatase</fullName>
        <shortName evidence="4">dTTPase/UTPase</shortName>
        <ecNumber evidence="4">3.6.1.9</ecNumber>
    </recommendedName>
    <alternativeName>
        <fullName evidence="4">Nucleoside triphosphate pyrophosphatase</fullName>
    </alternativeName>
    <alternativeName>
        <fullName evidence="4">Nucleotide pyrophosphatase</fullName>
        <shortName evidence="4">Nucleotide PPase</shortName>
    </alternativeName>
</protein>
<dbReference type="SUPFAM" id="SSF52972">
    <property type="entry name" value="ITPase-like"/>
    <property type="match status" value="1"/>
</dbReference>
<evidence type="ECO:0000313" key="6">
    <source>
        <dbReference type="Proteomes" id="UP000292445"/>
    </source>
</evidence>
<dbReference type="Proteomes" id="UP000292445">
    <property type="component" value="Unassembled WGS sequence"/>
</dbReference>
<evidence type="ECO:0000256" key="1">
    <source>
        <dbReference type="ARBA" id="ARBA00001968"/>
    </source>
</evidence>
<dbReference type="OrthoDB" id="9807767at2"/>
<dbReference type="AlphaFoldDB" id="A0A4Q7NFJ8"/>
<dbReference type="EMBL" id="SGXC01000002">
    <property type="protein sequence ID" value="RZS81805.1"/>
    <property type="molecule type" value="Genomic_DNA"/>
</dbReference>
<comment type="similarity">
    <text evidence="4">Belongs to the Maf family. YhdE subfamily.</text>
</comment>
<dbReference type="HAMAP" id="MF_00528">
    <property type="entry name" value="Maf"/>
    <property type="match status" value="1"/>
</dbReference>
<proteinExistence type="inferred from homology"/>
<feature type="site" description="Important for substrate specificity" evidence="4">
    <location>
        <position position="79"/>
    </location>
</feature>
<dbReference type="GO" id="GO:0036218">
    <property type="term" value="F:dTTP diphosphatase activity"/>
    <property type="evidence" value="ECO:0007669"/>
    <property type="project" value="RHEA"/>
</dbReference>
<feature type="site" description="Important for substrate specificity" evidence="4">
    <location>
        <position position="12"/>
    </location>
</feature>
<evidence type="ECO:0000313" key="5">
    <source>
        <dbReference type="EMBL" id="RZS81805.1"/>
    </source>
</evidence>
<evidence type="ECO:0000256" key="3">
    <source>
        <dbReference type="ARBA" id="ARBA00023080"/>
    </source>
</evidence>
<reference evidence="5 6" key="1">
    <citation type="submission" date="2019-02" db="EMBL/GenBank/DDBJ databases">
        <title>Genomic Encyclopedia of Type Strains, Phase IV (KMG-IV): sequencing the most valuable type-strain genomes for metagenomic binning, comparative biology and taxonomic classification.</title>
        <authorList>
            <person name="Goeker M."/>
        </authorList>
    </citation>
    <scope>NUCLEOTIDE SEQUENCE [LARGE SCALE GENOMIC DNA]</scope>
    <source>
        <strain evidence="5 6">K24</strain>
    </source>
</reference>
<dbReference type="PIRSF" id="PIRSF006305">
    <property type="entry name" value="Maf"/>
    <property type="match status" value="1"/>
</dbReference>
<dbReference type="CDD" id="cd00555">
    <property type="entry name" value="Maf"/>
    <property type="match status" value="1"/>
</dbReference>
<keyword evidence="4" id="KW-0963">Cytoplasm</keyword>
<dbReference type="PANTHER" id="PTHR43213:SF5">
    <property type="entry name" value="BIFUNCTIONAL DTTP_UTP PYROPHOSPHATASE_METHYLTRANSFERASE PROTEIN-RELATED"/>
    <property type="match status" value="1"/>
</dbReference>
<dbReference type="EC" id="3.6.1.9" evidence="4"/>
<comment type="catalytic activity">
    <reaction evidence="4">
        <text>dTTP + H2O = dTMP + diphosphate + H(+)</text>
        <dbReference type="Rhea" id="RHEA:28534"/>
        <dbReference type="ChEBI" id="CHEBI:15377"/>
        <dbReference type="ChEBI" id="CHEBI:15378"/>
        <dbReference type="ChEBI" id="CHEBI:33019"/>
        <dbReference type="ChEBI" id="CHEBI:37568"/>
        <dbReference type="ChEBI" id="CHEBI:63528"/>
        <dbReference type="EC" id="3.6.1.9"/>
    </reaction>
</comment>
<dbReference type="Pfam" id="PF02545">
    <property type="entry name" value="Maf"/>
    <property type="match status" value="1"/>
</dbReference>
<dbReference type="InterPro" id="IPR029001">
    <property type="entry name" value="ITPase-like_fam"/>
</dbReference>
<dbReference type="PANTHER" id="PTHR43213">
    <property type="entry name" value="BIFUNCTIONAL DTTP/UTP PYROPHOSPHATASE/METHYLTRANSFERASE PROTEIN-RELATED"/>
    <property type="match status" value="1"/>
</dbReference>
<comment type="subcellular location">
    <subcellularLocation>
        <location evidence="4">Cytoplasm</location>
    </subcellularLocation>
</comment>
<dbReference type="NCBIfam" id="TIGR00172">
    <property type="entry name" value="maf"/>
    <property type="match status" value="1"/>
</dbReference>
<dbReference type="GO" id="GO:0009117">
    <property type="term" value="P:nucleotide metabolic process"/>
    <property type="evidence" value="ECO:0007669"/>
    <property type="project" value="UniProtKB-KW"/>
</dbReference>
<sequence>MPPIYLASRSPRRRELLAQLGVEHELLLPPPANGPDEPQLPGEPAAHYVRRTAREKALTGAELLKQRKLAGRPILAADTTVILDGDVLGKPVDRNDAVRILGRLSGSEHEVHTALALVHRGTLHEDVSITLVRFRELTPGDISRYCDTGEPYDKAGAYGIQGLGGVFVQHIAGSFTGVMGLPLYETARLLGLAGIVLP</sequence>